<evidence type="ECO:0000256" key="1">
    <source>
        <dbReference type="ARBA" id="ARBA00023004"/>
    </source>
</evidence>
<dbReference type="InterPro" id="IPR019772">
    <property type="entry name" value="Ferrochelatase_AS"/>
</dbReference>
<dbReference type="AlphaFoldDB" id="G9ZMH5"/>
<dbReference type="SUPFAM" id="SSF53800">
    <property type="entry name" value="Chelatase"/>
    <property type="match status" value="1"/>
</dbReference>
<dbReference type="PANTHER" id="PTHR11108:SF1">
    <property type="entry name" value="FERROCHELATASE, MITOCHONDRIAL"/>
    <property type="match status" value="1"/>
</dbReference>
<dbReference type="GO" id="GO:0004325">
    <property type="term" value="F:ferrochelatase activity"/>
    <property type="evidence" value="ECO:0007669"/>
    <property type="project" value="UniProtKB-UniRule"/>
</dbReference>
<keyword evidence="2 6" id="KW-0350">Heme biosynthesis</keyword>
<dbReference type="PATRIC" id="fig|797515.3.peg.856"/>
<comment type="caution">
    <text evidence="7">The sequence shown here is derived from an EMBL/GenBank/DDBJ whole genome shotgun (WGS) entry which is preliminary data.</text>
</comment>
<evidence type="ECO:0000313" key="8">
    <source>
        <dbReference type="Proteomes" id="UP000004625"/>
    </source>
</evidence>
<dbReference type="CDD" id="cd00419">
    <property type="entry name" value="Ferrochelatase_C"/>
    <property type="match status" value="1"/>
</dbReference>
<dbReference type="GO" id="GO:0005737">
    <property type="term" value="C:cytoplasm"/>
    <property type="evidence" value="ECO:0007669"/>
    <property type="project" value="UniProtKB-SubCell"/>
</dbReference>
<organism evidence="7 8">
    <name type="scientific">Lentilactobacillus parafarraginis F0439</name>
    <dbReference type="NCBI Taxonomy" id="797515"/>
    <lineage>
        <taxon>Bacteria</taxon>
        <taxon>Bacillati</taxon>
        <taxon>Bacillota</taxon>
        <taxon>Bacilli</taxon>
        <taxon>Lactobacillales</taxon>
        <taxon>Lactobacillaceae</taxon>
        <taxon>Lentilactobacillus</taxon>
    </lineage>
</organism>
<evidence type="ECO:0000256" key="3">
    <source>
        <dbReference type="ARBA" id="ARBA00023239"/>
    </source>
</evidence>
<comment type="catalytic activity">
    <reaction evidence="5">
        <text>Fe-coproporphyrin III + 2 H(+) = coproporphyrin III + Fe(2+)</text>
        <dbReference type="Rhea" id="RHEA:49572"/>
        <dbReference type="ChEBI" id="CHEBI:15378"/>
        <dbReference type="ChEBI" id="CHEBI:29033"/>
        <dbReference type="ChEBI" id="CHEBI:68438"/>
        <dbReference type="ChEBI" id="CHEBI:131725"/>
        <dbReference type="EC" id="4.99.1.9"/>
    </reaction>
    <physiologicalReaction direction="right-to-left" evidence="5">
        <dbReference type="Rhea" id="RHEA:49574"/>
    </physiologicalReaction>
</comment>
<evidence type="ECO:0000256" key="4">
    <source>
        <dbReference type="ARBA" id="ARBA00023244"/>
    </source>
</evidence>
<keyword evidence="8" id="KW-1185">Reference proteome</keyword>
<dbReference type="HOGENOM" id="CLU_1744364_0_0_9"/>
<dbReference type="STRING" id="797515.HMPREF9103_00923"/>
<comment type="subcellular location">
    <subcellularLocation>
        <location evidence="6">Cytoplasm</location>
    </subcellularLocation>
</comment>
<evidence type="ECO:0000256" key="6">
    <source>
        <dbReference type="RuleBase" id="RU000607"/>
    </source>
</evidence>
<comment type="similarity">
    <text evidence="6">Belongs to the ferrochelatase family.</text>
</comment>
<comment type="pathway">
    <text evidence="6">Porphyrin-containing compound metabolism; protoheme biosynthesis.</text>
</comment>
<dbReference type="PROSITE" id="PS00534">
    <property type="entry name" value="FERROCHELATASE"/>
    <property type="match status" value="1"/>
</dbReference>
<proteinExistence type="inferred from homology"/>
<dbReference type="UniPathway" id="UPA00252"/>
<keyword evidence="1 6" id="KW-0408">Iron</keyword>
<evidence type="ECO:0000256" key="2">
    <source>
        <dbReference type="ARBA" id="ARBA00023133"/>
    </source>
</evidence>
<keyword evidence="4 6" id="KW-0627">Porphyrin biosynthesis</keyword>
<protein>
    <recommendedName>
        <fullName evidence="6">Ferrochelatase</fullName>
        <ecNumber evidence="6">4.99.1.9</ecNumber>
    </recommendedName>
</protein>
<dbReference type="InterPro" id="IPR033644">
    <property type="entry name" value="Ferrochelatase_C"/>
</dbReference>
<dbReference type="InterPro" id="IPR001015">
    <property type="entry name" value="Ferrochelatase"/>
</dbReference>
<sequence length="149" mass="17207">IMKKWDAKKYDMLLLSYHGIPQARVDHGDPYYKECLETSKLIEQHLTTIPENQRQTVFQSKFGPAPWLKPYLRDRLNELANLGKRKILLATPSFVVDSLETIEEDNVQNYQTFRSQGGEVLDMVPPVNNDPRFSKMLANLAKKNLETKG</sequence>
<dbReference type="Proteomes" id="UP000004625">
    <property type="component" value="Unassembled WGS sequence"/>
</dbReference>
<comment type="function">
    <text evidence="6">Involved in coproporphyrin-dependent heme b biosynthesis. Catalyzes the insertion of ferrous iron into coproporphyrin III to form Fe-coproporphyrin III.</text>
</comment>
<evidence type="ECO:0000313" key="7">
    <source>
        <dbReference type="EMBL" id="EHL99585.1"/>
    </source>
</evidence>
<dbReference type="RefSeq" id="WP_008211660.1">
    <property type="nucleotide sequence ID" value="NZ_JH414938.1"/>
</dbReference>
<evidence type="ECO:0000256" key="5">
    <source>
        <dbReference type="ARBA" id="ARBA00024536"/>
    </source>
</evidence>
<dbReference type="GO" id="GO:0046872">
    <property type="term" value="F:metal ion binding"/>
    <property type="evidence" value="ECO:0007669"/>
    <property type="project" value="UniProtKB-UniRule"/>
</dbReference>
<keyword evidence="3 6" id="KW-0456">Lyase</keyword>
<dbReference type="PANTHER" id="PTHR11108">
    <property type="entry name" value="FERROCHELATASE"/>
    <property type="match status" value="1"/>
</dbReference>
<dbReference type="EMBL" id="AGEY01000041">
    <property type="protein sequence ID" value="EHL99585.1"/>
    <property type="molecule type" value="Genomic_DNA"/>
</dbReference>
<accession>G9ZMH5</accession>
<dbReference type="GO" id="GO:0006783">
    <property type="term" value="P:heme biosynthetic process"/>
    <property type="evidence" value="ECO:0007669"/>
    <property type="project" value="UniProtKB-UniRule"/>
</dbReference>
<dbReference type="EC" id="4.99.1.9" evidence="6"/>
<feature type="non-terminal residue" evidence="7">
    <location>
        <position position="1"/>
    </location>
</feature>
<gene>
    <name evidence="7" type="ORF">HMPREF9103_00923</name>
</gene>
<dbReference type="Gene3D" id="3.40.50.1400">
    <property type="match status" value="2"/>
</dbReference>
<name>G9ZMH5_9LACO</name>
<keyword evidence="6" id="KW-0963">Cytoplasm</keyword>
<dbReference type="eggNOG" id="COG0276">
    <property type="taxonomic scope" value="Bacteria"/>
</dbReference>
<dbReference type="Pfam" id="PF00762">
    <property type="entry name" value="Ferrochelatase"/>
    <property type="match status" value="1"/>
</dbReference>
<reference evidence="7 8" key="1">
    <citation type="submission" date="2011-09" db="EMBL/GenBank/DDBJ databases">
        <authorList>
            <person name="Weinstock G."/>
            <person name="Sodergren E."/>
            <person name="Clifton S."/>
            <person name="Fulton L."/>
            <person name="Fulton B."/>
            <person name="Courtney L."/>
            <person name="Fronick C."/>
            <person name="Harrison M."/>
            <person name="Strong C."/>
            <person name="Farmer C."/>
            <person name="Delahaunty K."/>
            <person name="Markovic C."/>
            <person name="Hall O."/>
            <person name="Minx P."/>
            <person name="Tomlinson C."/>
            <person name="Mitreva M."/>
            <person name="Hou S."/>
            <person name="Chen J."/>
            <person name="Wollam A."/>
            <person name="Pepin K.H."/>
            <person name="Johnson M."/>
            <person name="Bhonagiri V."/>
            <person name="Zhang X."/>
            <person name="Suruliraj S."/>
            <person name="Warren W."/>
            <person name="Chinwalla A."/>
            <person name="Mardis E.R."/>
            <person name="Wilson R.K."/>
        </authorList>
    </citation>
    <scope>NUCLEOTIDE SEQUENCE [LARGE SCALE GENOMIC DNA]</scope>
    <source>
        <strain evidence="7 8">F0439</strain>
    </source>
</reference>